<evidence type="ECO:0000256" key="2">
    <source>
        <dbReference type="SAM" id="SignalP"/>
    </source>
</evidence>
<comment type="caution">
    <text evidence="3">The sequence shown here is derived from an EMBL/GenBank/DDBJ whole genome shotgun (WGS) entry which is preliminary data.</text>
</comment>
<accession>A0AAV5VBV1</accession>
<dbReference type="Proteomes" id="UP001432322">
    <property type="component" value="Unassembled WGS sequence"/>
</dbReference>
<name>A0AAV5VBV1_9BILA</name>
<feature type="chain" id="PRO_5043360854" evidence="2">
    <location>
        <begin position="24"/>
        <end position="131"/>
    </location>
</feature>
<keyword evidence="4" id="KW-1185">Reference proteome</keyword>
<evidence type="ECO:0000313" key="4">
    <source>
        <dbReference type="Proteomes" id="UP001432322"/>
    </source>
</evidence>
<dbReference type="AlphaFoldDB" id="A0AAV5VBV1"/>
<keyword evidence="2" id="KW-0732">Signal</keyword>
<feature type="region of interest" description="Disordered" evidence="1">
    <location>
        <begin position="106"/>
        <end position="131"/>
    </location>
</feature>
<organism evidence="3 4">
    <name type="scientific">Pristionchus fissidentatus</name>
    <dbReference type="NCBI Taxonomy" id="1538716"/>
    <lineage>
        <taxon>Eukaryota</taxon>
        <taxon>Metazoa</taxon>
        <taxon>Ecdysozoa</taxon>
        <taxon>Nematoda</taxon>
        <taxon>Chromadorea</taxon>
        <taxon>Rhabditida</taxon>
        <taxon>Rhabditina</taxon>
        <taxon>Diplogasteromorpha</taxon>
        <taxon>Diplogasteroidea</taxon>
        <taxon>Neodiplogasteridae</taxon>
        <taxon>Pristionchus</taxon>
    </lineage>
</organism>
<feature type="non-terminal residue" evidence="3">
    <location>
        <position position="1"/>
    </location>
</feature>
<evidence type="ECO:0000256" key="1">
    <source>
        <dbReference type="SAM" id="MobiDB-lite"/>
    </source>
</evidence>
<evidence type="ECO:0000313" key="3">
    <source>
        <dbReference type="EMBL" id="GMT17165.1"/>
    </source>
</evidence>
<dbReference type="EMBL" id="BTSY01000003">
    <property type="protein sequence ID" value="GMT17165.1"/>
    <property type="molecule type" value="Genomic_DNA"/>
</dbReference>
<reference evidence="3" key="1">
    <citation type="submission" date="2023-10" db="EMBL/GenBank/DDBJ databases">
        <title>Genome assembly of Pristionchus species.</title>
        <authorList>
            <person name="Yoshida K."/>
            <person name="Sommer R.J."/>
        </authorList>
    </citation>
    <scope>NUCLEOTIDE SEQUENCE</scope>
    <source>
        <strain evidence="3">RS5133</strain>
    </source>
</reference>
<proteinExistence type="predicted"/>
<gene>
    <name evidence="3" type="ORF">PFISCL1PPCAC_8462</name>
</gene>
<feature type="signal peptide" evidence="2">
    <location>
        <begin position="1"/>
        <end position="23"/>
    </location>
</feature>
<sequence length="131" mass="14341">PPCHWRPSTSSALHFTFIRLLLSFPVTSLLIDRLCSADVVSWVEYCLSPLLSFSLVRSFLWFPCPIGSSKVQSPLLDPSLSGRLDETAFFGIRSIPRQRLRTTRAAAVQLESPPSTSLPPPSAGLSSSSSH</sequence>
<protein>
    <submittedName>
        <fullName evidence="3">Uncharacterized protein</fullName>
    </submittedName>
</protein>